<evidence type="ECO:0008006" key="4">
    <source>
        <dbReference type="Google" id="ProtNLM"/>
    </source>
</evidence>
<dbReference type="RefSeq" id="WP_077022890.1">
    <property type="nucleotide sequence ID" value="NZ_CP017641.1"/>
</dbReference>
<feature type="chain" id="PRO_5012659135" description="DUF1207 domain-containing protein" evidence="1">
    <location>
        <begin position="34"/>
        <end position="328"/>
    </location>
</feature>
<reference evidence="2 3" key="1">
    <citation type="journal article" date="2016" name="Front. Microbiol.">
        <title>Fuerstia marisgermanicae gen. nov., sp. nov., an Unusual Member of the Phylum Planctomycetes from the German Wadden Sea.</title>
        <authorList>
            <person name="Kohn T."/>
            <person name="Heuer A."/>
            <person name="Jogler M."/>
            <person name="Vollmers J."/>
            <person name="Boedeker C."/>
            <person name="Bunk B."/>
            <person name="Rast P."/>
            <person name="Borchert D."/>
            <person name="Glockner I."/>
            <person name="Freese H.M."/>
            <person name="Klenk H.P."/>
            <person name="Overmann J."/>
            <person name="Kaster A.K."/>
            <person name="Rohde M."/>
            <person name="Wiegand S."/>
            <person name="Jogler C."/>
        </authorList>
    </citation>
    <scope>NUCLEOTIDE SEQUENCE [LARGE SCALE GENOMIC DNA]</scope>
    <source>
        <strain evidence="2 3">NH11</strain>
    </source>
</reference>
<sequence precursor="true">MDASAQKNRTGKLNVIVTIIVLCVFAFAPCAKAEEPQNDFSGLPIFGTERVYSDTLFRATQAAFVTPTEPIPQSCFGGEVLPDGLLYRSYIAAPNEPRFSSVGSYDLAKKTWRWDATLGGRVGLFRQKQPEFLNLDAWQIDLEGATMTRLDPETALDVESADYRFGLQWTARKENLSIKFGYSHISSHVGDEYLLKNPTFDRINYARESLVFGTSLQATAELRYYGEVAWANSVSGGAKPLQFQLGTEYAGIADNQMHGAPFAAVNLHLREETDFAAGLNLMTGWQWTGPNSGRTMRVGLRYYNGPSTQQEFFQRYDNQLGMGIWYDY</sequence>
<evidence type="ECO:0000313" key="2">
    <source>
        <dbReference type="EMBL" id="APZ91081.1"/>
    </source>
</evidence>
<dbReference type="KEGG" id="fmr:Fuma_00667"/>
<dbReference type="AlphaFoldDB" id="A0A1P8WAL1"/>
<dbReference type="InterPro" id="IPR009599">
    <property type="entry name" value="DUF1207"/>
</dbReference>
<keyword evidence="1" id="KW-0732">Signal</keyword>
<dbReference type="OrthoDB" id="238106at2"/>
<name>A0A1P8WAL1_9PLAN</name>
<organism evidence="2 3">
    <name type="scientific">Fuerstiella marisgermanici</name>
    <dbReference type="NCBI Taxonomy" id="1891926"/>
    <lineage>
        <taxon>Bacteria</taxon>
        <taxon>Pseudomonadati</taxon>
        <taxon>Planctomycetota</taxon>
        <taxon>Planctomycetia</taxon>
        <taxon>Planctomycetales</taxon>
        <taxon>Planctomycetaceae</taxon>
        <taxon>Fuerstiella</taxon>
    </lineage>
</organism>
<evidence type="ECO:0000256" key="1">
    <source>
        <dbReference type="SAM" id="SignalP"/>
    </source>
</evidence>
<dbReference type="EMBL" id="CP017641">
    <property type="protein sequence ID" value="APZ91081.1"/>
    <property type="molecule type" value="Genomic_DNA"/>
</dbReference>
<dbReference type="STRING" id="1891926.Fuma_00667"/>
<dbReference type="Pfam" id="PF06727">
    <property type="entry name" value="DUF1207"/>
    <property type="match status" value="1"/>
</dbReference>
<dbReference type="Proteomes" id="UP000187735">
    <property type="component" value="Chromosome"/>
</dbReference>
<protein>
    <recommendedName>
        <fullName evidence="4">DUF1207 domain-containing protein</fullName>
    </recommendedName>
</protein>
<keyword evidence="3" id="KW-1185">Reference proteome</keyword>
<gene>
    <name evidence="2" type="ORF">Fuma_00667</name>
</gene>
<feature type="signal peptide" evidence="1">
    <location>
        <begin position="1"/>
        <end position="33"/>
    </location>
</feature>
<accession>A0A1P8WAL1</accession>
<evidence type="ECO:0000313" key="3">
    <source>
        <dbReference type="Proteomes" id="UP000187735"/>
    </source>
</evidence>
<proteinExistence type="predicted"/>